<evidence type="ECO:0000313" key="2">
    <source>
        <dbReference type="EMBL" id="TKA63864.1"/>
    </source>
</evidence>
<feature type="transmembrane region" description="Helical" evidence="1">
    <location>
        <begin position="6"/>
        <end position="23"/>
    </location>
</feature>
<comment type="caution">
    <text evidence="2">The sequence shown here is derived from an EMBL/GenBank/DDBJ whole genome shotgun (WGS) entry which is preliminary data.</text>
</comment>
<dbReference type="OrthoDB" id="1844152at2759"/>
<dbReference type="AlphaFoldDB" id="A0A4U0WL68"/>
<gene>
    <name evidence="2" type="ORF">B0A55_10707</name>
</gene>
<evidence type="ECO:0000313" key="3">
    <source>
        <dbReference type="Proteomes" id="UP000309340"/>
    </source>
</evidence>
<keyword evidence="1" id="KW-0472">Membrane</keyword>
<dbReference type="Proteomes" id="UP000309340">
    <property type="component" value="Unassembled WGS sequence"/>
</dbReference>
<name>A0A4U0WL68_9PEZI</name>
<proteinExistence type="predicted"/>
<protein>
    <submittedName>
        <fullName evidence="2">Uncharacterized protein</fullName>
    </submittedName>
</protein>
<sequence length="102" mass="11420">MTMDTLTPSLPYLVGAVLLYLLVTSKKRVRLPECTPWAGVKPGPFSRQRAHLGELFRGKEILAEGFRKYGKVGKAFAAPNFNFNPDVIVPPEYAQWIEGAER</sequence>
<accession>A0A4U0WL68</accession>
<organism evidence="2 3">
    <name type="scientific">Friedmanniomyces simplex</name>
    <dbReference type="NCBI Taxonomy" id="329884"/>
    <lineage>
        <taxon>Eukaryota</taxon>
        <taxon>Fungi</taxon>
        <taxon>Dikarya</taxon>
        <taxon>Ascomycota</taxon>
        <taxon>Pezizomycotina</taxon>
        <taxon>Dothideomycetes</taxon>
        <taxon>Dothideomycetidae</taxon>
        <taxon>Mycosphaerellales</taxon>
        <taxon>Teratosphaeriaceae</taxon>
        <taxon>Friedmanniomyces</taxon>
    </lineage>
</organism>
<keyword evidence="3" id="KW-1185">Reference proteome</keyword>
<dbReference type="EMBL" id="NAJQ01000899">
    <property type="protein sequence ID" value="TKA63864.1"/>
    <property type="molecule type" value="Genomic_DNA"/>
</dbReference>
<keyword evidence="1" id="KW-0812">Transmembrane</keyword>
<keyword evidence="1" id="KW-1133">Transmembrane helix</keyword>
<evidence type="ECO:0000256" key="1">
    <source>
        <dbReference type="SAM" id="Phobius"/>
    </source>
</evidence>
<reference evidence="2 3" key="1">
    <citation type="submission" date="2017-03" db="EMBL/GenBank/DDBJ databases">
        <title>Genomes of endolithic fungi from Antarctica.</title>
        <authorList>
            <person name="Coleine C."/>
            <person name="Masonjones S."/>
            <person name="Stajich J.E."/>
        </authorList>
    </citation>
    <scope>NUCLEOTIDE SEQUENCE [LARGE SCALE GENOMIC DNA]</scope>
    <source>
        <strain evidence="2 3">CCFEE 5184</strain>
    </source>
</reference>